<dbReference type="PROSITE" id="PS51257">
    <property type="entry name" value="PROKAR_LIPOPROTEIN"/>
    <property type="match status" value="1"/>
</dbReference>
<dbReference type="Proteomes" id="UP000619238">
    <property type="component" value="Unassembled WGS sequence"/>
</dbReference>
<protein>
    <submittedName>
        <fullName evidence="1">Uncharacterized protein</fullName>
    </submittedName>
</protein>
<name>A0ABR7QBB7_9FLAO</name>
<evidence type="ECO:0000313" key="1">
    <source>
        <dbReference type="EMBL" id="MBC8755788.1"/>
    </source>
</evidence>
<dbReference type="RefSeq" id="WP_187562834.1">
    <property type="nucleotide sequence ID" value="NZ_JACGWS010000008.1"/>
</dbReference>
<reference evidence="1 2" key="1">
    <citation type="submission" date="2020-07" db="EMBL/GenBank/DDBJ databases">
        <title>Description of Kordia aestuariivivens sp. nov., isolated from a tidal flat.</title>
        <authorList>
            <person name="Park S."/>
            <person name="Yoon J.-H."/>
        </authorList>
    </citation>
    <scope>NUCLEOTIDE SEQUENCE [LARGE SCALE GENOMIC DNA]</scope>
    <source>
        <strain evidence="1 2">YSTF-M3</strain>
    </source>
</reference>
<proteinExistence type="predicted"/>
<keyword evidence="2" id="KW-1185">Reference proteome</keyword>
<comment type="caution">
    <text evidence="1">The sequence shown here is derived from an EMBL/GenBank/DDBJ whole genome shotgun (WGS) entry which is preliminary data.</text>
</comment>
<organism evidence="1 2">
    <name type="scientific">Kordia aestuariivivens</name>
    <dbReference type="NCBI Taxonomy" id="2759037"/>
    <lineage>
        <taxon>Bacteria</taxon>
        <taxon>Pseudomonadati</taxon>
        <taxon>Bacteroidota</taxon>
        <taxon>Flavobacteriia</taxon>
        <taxon>Flavobacteriales</taxon>
        <taxon>Flavobacteriaceae</taxon>
        <taxon>Kordia</taxon>
    </lineage>
</organism>
<gene>
    <name evidence="1" type="ORF">H2O64_14015</name>
</gene>
<dbReference type="EMBL" id="JACGWS010000008">
    <property type="protein sequence ID" value="MBC8755788.1"/>
    <property type="molecule type" value="Genomic_DNA"/>
</dbReference>
<accession>A0ABR7QBB7</accession>
<evidence type="ECO:0000313" key="2">
    <source>
        <dbReference type="Proteomes" id="UP000619238"/>
    </source>
</evidence>
<sequence>MLKRIIPVLLLLIVTSCVKDVDFDQVDDISISPVLESSLIFFDFPASEFEEPTGTAIVTVGDDLELDVFNDEFLRDNLIKAEFFFEITNSIDRSFRADIIMYDENDQITYAFAIDVTPNGNTEVITTHTELFEDALLEQLKNTIRLELVLNMFPSASGIPLNQNSPGNIKMRSKATLFFLIDTEDN</sequence>